<evidence type="ECO:0000313" key="2">
    <source>
        <dbReference type="EMBL" id="RAH99573.1"/>
    </source>
</evidence>
<dbReference type="Pfam" id="PF06170">
    <property type="entry name" value="DUF983"/>
    <property type="match status" value="1"/>
</dbReference>
<reference evidence="2 3" key="1">
    <citation type="submission" date="2018-05" db="EMBL/GenBank/DDBJ databases">
        <title>Acuticoccus sediminis sp. nov., isolated from deep-sea sediment of Indian Ocean.</title>
        <authorList>
            <person name="Liu X."/>
            <person name="Lai Q."/>
            <person name="Du Y."/>
            <person name="Sun F."/>
            <person name="Zhang X."/>
            <person name="Wang S."/>
            <person name="Shao Z."/>
        </authorList>
    </citation>
    <scope>NUCLEOTIDE SEQUENCE [LARGE SCALE GENOMIC DNA]</scope>
    <source>
        <strain evidence="2 3">PTG4-2</strain>
    </source>
</reference>
<sequence length="130" mass="14270">MALLAERSVWRAMWNGLRSRCPSCGTGGLFDGFIRVSDACPHCGEALHHHRADDAPPYIVMMIVGHVVVAIMLLYEITMSPALWLHAAIFLPLTVLMSLILMRPTKGALVGLQWANLMHGFDPEYAGGDV</sequence>
<feature type="transmembrane region" description="Helical" evidence="1">
    <location>
        <begin position="58"/>
        <end position="77"/>
    </location>
</feature>
<feature type="transmembrane region" description="Helical" evidence="1">
    <location>
        <begin position="83"/>
        <end position="102"/>
    </location>
</feature>
<evidence type="ECO:0000313" key="3">
    <source>
        <dbReference type="Proteomes" id="UP000249590"/>
    </source>
</evidence>
<organism evidence="2 3">
    <name type="scientific">Acuticoccus sediminis</name>
    <dbReference type="NCBI Taxonomy" id="2184697"/>
    <lineage>
        <taxon>Bacteria</taxon>
        <taxon>Pseudomonadati</taxon>
        <taxon>Pseudomonadota</taxon>
        <taxon>Alphaproteobacteria</taxon>
        <taxon>Hyphomicrobiales</taxon>
        <taxon>Amorphaceae</taxon>
        <taxon>Acuticoccus</taxon>
    </lineage>
</organism>
<gene>
    <name evidence="2" type="ORF">DLJ53_22570</name>
</gene>
<dbReference type="InterPro" id="IPR009325">
    <property type="entry name" value="DUF983"/>
</dbReference>
<dbReference type="OrthoDB" id="9799456at2"/>
<dbReference type="EMBL" id="QHHQ01000005">
    <property type="protein sequence ID" value="RAH99573.1"/>
    <property type="molecule type" value="Genomic_DNA"/>
</dbReference>
<evidence type="ECO:0008006" key="4">
    <source>
        <dbReference type="Google" id="ProtNLM"/>
    </source>
</evidence>
<comment type="caution">
    <text evidence="2">The sequence shown here is derived from an EMBL/GenBank/DDBJ whole genome shotgun (WGS) entry which is preliminary data.</text>
</comment>
<keyword evidence="1" id="KW-0812">Transmembrane</keyword>
<keyword evidence="1" id="KW-1133">Transmembrane helix</keyword>
<dbReference type="AlphaFoldDB" id="A0A8B2NRE5"/>
<protein>
    <recommendedName>
        <fullName evidence="4">DUF983 domain-containing protein</fullName>
    </recommendedName>
</protein>
<accession>A0A8B2NRE5</accession>
<name>A0A8B2NRE5_9HYPH</name>
<keyword evidence="1" id="KW-0472">Membrane</keyword>
<keyword evidence="3" id="KW-1185">Reference proteome</keyword>
<dbReference type="Proteomes" id="UP000249590">
    <property type="component" value="Unassembled WGS sequence"/>
</dbReference>
<evidence type="ECO:0000256" key="1">
    <source>
        <dbReference type="SAM" id="Phobius"/>
    </source>
</evidence>
<proteinExistence type="predicted"/>